<protein>
    <recommendedName>
        <fullName evidence="3">Retrotransposon gag domain-containing protein</fullName>
    </recommendedName>
</protein>
<gene>
    <name evidence="1" type="ORF">L873DRAFT_1685687</name>
</gene>
<evidence type="ECO:0008006" key="3">
    <source>
        <dbReference type="Google" id="ProtNLM"/>
    </source>
</evidence>
<dbReference type="Proteomes" id="UP000276215">
    <property type="component" value="Unassembled WGS sequence"/>
</dbReference>
<dbReference type="AlphaFoldDB" id="A0A3N4JLD1"/>
<evidence type="ECO:0000313" key="1">
    <source>
        <dbReference type="EMBL" id="RPA99006.1"/>
    </source>
</evidence>
<organism evidence="1 2">
    <name type="scientific">Choiromyces venosus 120613-1</name>
    <dbReference type="NCBI Taxonomy" id="1336337"/>
    <lineage>
        <taxon>Eukaryota</taxon>
        <taxon>Fungi</taxon>
        <taxon>Dikarya</taxon>
        <taxon>Ascomycota</taxon>
        <taxon>Pezizomycotina</taxon>
        <taxon>Pezizomycetes</taxon>
        <taxon>Pezizales</taxon>
        <taxon>Tuberaceae</taxon>
        <taxon>Choiromyces</taxon>
    </lineage>
</organism>
<dbReference type="OrthoDB" id="8063676at2759"/>
<keyword evidence="2" id="KW-1185">Reference proteome</keyword>
<proteinExistence type="predicted"/>
<feature type="non-terminal residue" evidence="1">
    <location>
        <position position="1"/>
    </location>
</feature>
<dbReference type="STRING" id="1336337.A0A3N4JLD1"/>
<accession>A0A3N4JLD1</accession>
<sequence>YQTRKGTAYALIFASCLPEIQEYLSGLDKPANMWDRLHEKLDTAASCTGQTMIACQFNQSKSKPNQPIQRYLSRLLQFHRRLAGTEQAIADEACSS</sequence>
<evidence type="ECO:0000313" key="2">
    <source>
        <dbReference type="Proteomes" id="UP000276215"/>
    </source>
</evidence>
<dbReference type="EMBL" id="ML120391">
    <property type="protein sequence ID" value="RPA99006.1"/>
    <property type="molecule type" value="Genomic_DNA"/>
</dbReference>
<name>A0A3N4JLD1_9PEZI</name>
<reference evidence="1 2" key="1">
    <citation type="journal article" date="2018" name="Nat. Ecol. Evol.">
        <title>Pezizomycetes genomes reveal the molecular basis of ectomycorrhizal truffle lifestyle.</title>
        <authorList>
            <person name="Murat C."/>
            <person name="Payen T."/>
            <person name="Noel B."/>
            <person name="Kuo A."/>
            <person name="Morin E."/>
            <person name="Chen J."/>
            <person name="Kohler A."/>
            <person name="Krizsan K."/>
            <person name="Balestrini R."/>
            <person name="Da Silva C."/>
            <person name="Montanini B."/>
            <person name="Hainaut M."/>
            <person name="Levati E."/>
            <person name="Barry K.W."/>
            <person name="Belfiori B."/>
            <person name="Cichocki N."/>
            <person name="Clum A."/>
            <person name="Dockter R.B."/>
            <person name="Fauchery L."/>
            <person name="Guy J."/>
            <person name="Iotti M."/>
            <person name="Le Tacon F."/>
            <person name="Lindquist E.A."/>
            <person name="Lipzen A."/>
            <person name="Malagnac F."/>
            <person name="Mello A."/>
            <person name="Molinier V."/>
            <person name="Miyauchi S."/>
            <person name="Poulain J."/>
            <person name="Riccioni C."/>
            <person name="Rubini A."/>
            <person name="Sitrit Y."/>
            <person name="Splivallo R."/>
            <person name="Traeger S."/>
            <person name="Wang M."/>
            <person name="Zifcakova L."/>
            <person name="Wipf D."/>
            <person name="Zambonelli A."/>
            <person name="Paolocci F."/>
            <person name="Nowrousian M."/>
            <person name="Ottonello S."/>
            <person name="Baldrian P."/>
            <person name="Spatafora J.W."/>
            <person name="Henrissat B."/>
            <person name="Nagy L.G."/>
            <person name="Aury J.M."/>
            <person name="Wincker P."/>
            <person name="Grigoriev I.V."/>
            <person name="Bonfante P."/>
            <person name="Martin F.M."/>
        </authorList>
    </citation>
    <scope>NUCLEOTIDE SEQUENCE [LARGE SCALE GENOMIC DNA]</scope>
    <source>
        <strain evidence="1 2">120613-1</strain>
    </source>
</reference>